<dbReference type="GO" id="GO:0050380">
    <property type="term" value="F:undecaprenyl-diphosphatase activity"/>
    <property type="evidence" value="ECO:0007669"/>
    <property type="project" value="UniProtKB-EC"/>
</dbReference>
<dbReference type="PANTHER" id="PTHR14969">
    <property type="entry name" value="SPHINGOSINE-1-PHOSPHATE PHOSPHOHYDROLASE"/>
    <property type="match status" value="1"/>
</dbReference>
<reference evidence="3 4" key="1">
    <citation type="submission" date="2020-08" db="EMBL/GenBank/DDBJ databases">
        <title>Genomic Encyclopedia of Type Strains, Phase IV (KMG-IV): sequencing the most valuable type-strain genomes for metagenomic binning, comparative biology and taxonomic classification.</title>
        <authorList>
            <person name="Goeker M."/>
        </authorList>
    </citation>
    <scope>NUCLEOTIDE SEQUENCE [LARGE SCALE GENOMIC DNA]</scope>
    <source>
        <strain evidence="3 4">DSM 29050</strain>
    </source>
</reference>
<dbReference type="InterPro" id="IPR036938">
    <property type="entry name" value="PAP2/HPO_sf"/>
</dbReference>
<dbReference type="Proteomes" id="UP000581447">
    <property type="component" value="Unassembled WGS sequence"/>
</dbReference>
<dbReference type="Pfam" id="PF01569">
    <property type="entry name" value="PAP2"/>
    <property type="match status" value="1"/>
</dbReference>
<dbReference type="EMBL" id="JACIEA010000001">
    <property type="protein sequence ID" value="MBB3942839.1"/>
    <property type="molecule type" value="Genomic_DNA"/>
</dbReference>
<dbReference type="CDD" id="cd03392">
    <property type="entry name" value="PAP2_like_2"/>
    <property type="match status" value="1"/>
</dbReference>
<feature type="transmembrane region" description="Helical" evidence="1">
    <location>
        <begin position="6"/>
        <end position="28"/>
    </location>
</feature>
<keyword evidence="1" id="KW-0472">Membrane</keyword>
<feature type="transmembrane region" description="Helical" evidence="1">
    <location>
        <begin position="152"/>
        <end position="173"/>
    </location>
</feature>
<dbReference type="SUPFAM" id="SSF48317">
    <property type="entry name" value="Acid phosphatase/Vanadium-dependent haloperoxidase"/>
    <property type="match status" value="1"/>
</dbReference>
<comment type="caution">
    <text evidence="3">The sequence shown here is derived from an EMBL/GenBank/DDBJ whole genome shotgun (WGS) entry which is preliminary data.</text>
</comment>
<dbReference type="PANTHER" id="PTHR14969:SF13">
    <property type="entry name" value="AT30094P"/>
    <property type="match status" value="1"/>
</dbReference>
<feature type="transmembrane region" description="Helical" evidence="1">
    <location>
        <begin position="49"/>
        <end position="68"/>
    </location>
</feature>
<keyword evidence="1" id="KW-0812">Transmembrane</keyword>
<sequence length="214" mass="23460">MPFRLWTGAAVLFVLVLVLGFAVTAGYFRAFDLTISDALNMQRGVSPEWLILLMQGISWIGGGVQRYIIVAVLTFALWRWWGWGSALAMGLTTLIAALTSDVMKYFFARVRPELVAQLDPVTSPAFPSGHSNNAAVVYILFIMLVPQARHPLWQLAAAAMILLTGISRIMLGVHWPTDVLGGWMLGASFALMAGGVIAYREHQRQGQFPSVLAP</sequence>
<proteinExistence type="predicted"/>
<evidence type="ECO:0000313" key="4">
    <source>
        <dbReference type="Proteomes" id="UP000581447"/>
    </source>
</evidence>
<evidence type="ECO:0000259" key="2">
    <source>
        <dbReference type="SMART" id="SM00014"/>
    </source>
</evidence>
<feature type="transmembrane region" description="Helical" evidence="1">
    <location>
        <begin position="80"/>
        <end position="99"/>
    </location>
</feature>
<dbReference type="EC" id="3.6.1.27" evidence="3"/>
<feature type="domain" description="Phosphatidic acid phosphatase type 2/haloperoxidase" evidence="2">
    <location>
        <begin position="86"/>
        <end position="194"/>
    </location>
</feature>
<dbReference type="InterPro" id="IPR000326">
    <property type="entry name" value="PAP2/HPO"/>
</dbReference>
<dbReference type="RefSeq" id="WP_183940763.1">
    <property type="nucleotide sequence ID" value="NZ_BAABBG010000023.1"/>
</dbReference>
<dbReference type="SMART" id="SM00014">
    <property type="entry name" value="acidPPc"/>
    <property type="match status" value="1"/>
</dbReference>
<dbReference type="AlphaFoldDB" id="A0A840AWX2"/>
<name>A0A840AWX2_9SPHN</name>
<keyword evidence="3" id="KW-0378">Hydrolase</keyword>
<protein>
    <submittedName>
        <fullName evidence="3">Undecaprenyl-diphosphatase</fullName>
        <ecNumber evidence="3">3.6.1.27</ecNumber>
    </submittedName>
</protein>
<dbReference type="Gene3D" id="1.20.144.10">
    <property type="entry name" value="Phosphatidic acid phosphatase type 2/haloperoxidase"/>
    <property type="match status" value="1"/>
</dbReference>
<evidence type="ECO:0000313" key="3">
    <source>
        <dbReference type="EMBL" id="MBB3942839.1"/>
    </source>
</evidence>
<organism evidence="3 4">
    <name type="scientific">Sphingorhabdus rigui</name>
    <dbReference type="NCBI Taxonomy" id="1282858"/>
    <lineage>
        <taxon>Bacteria</taxon>
        <taxon>Pseudomonadati</taxon>
        <taxon>Pseudomonadota</taxon>
        <taxon>Alphaproteobacteria</taxon>
        <taxon>Sphingomonadales</taxon>
        <taxon>Sphingomonadaceae</taxon>
        <taxon>Sphingorhabdus</taxon>
    </lineage>
</organism>
<keyword evidence="1" id="KW-1133">Transmembrane helix</keyword>
<gene>
    <name evidence="3" type="ORF">GGR91_001061</name>
</gene>
<feature type="transmembrane region" description="Helical" evidence="1">
    <location>
        <begin position="179"/>
        <end position="199"/>
    </location>
</feature>
<accession>A0A840AWX2</accession>
<keyword evidence="4" id="KW-1185">Reference proteome</keyword>
<evidence type="ECO:0000256" key="1">
    <source>
        <dbReference type="SAM" id="Phobius"/>
    </source>
</evidence>